<feature type="region of interest" description="Disordered" evidence="2">
    <location>
        <begin position="56"/>
        <end position="75"/>
    </location>
</feature>
<feature type="domain" description="DUF4342" evidence="4">
    <location>
        <begin position="89"/>
        <end position="146"/>
    </location>
</feature>
<keyword evidence="1" id="KW-0175">Coiled coil</keyword>
<comment type="caution">
    <text evidence="5">The sequence shown here is derived from an EMBL/GenBank/DDBJ whole genome shotgun (WGS) entry which is preliminary data.</text>
</comment>
<accession>A0A9X2MI36</accession>
<protein>
    <submittedName>
        <fullName evidence="5">DUF4342 domain-containing protein</fullName>
    </submittedName>
</protein>
<sequence>MITLEQVEELCERANISYDEAKTILEETNGDILEAIIKLEKQNRIKAPEGGGYYCSRNTQQNKEENNTNKNFGNGFKEDNDTSFGELIGRFFRWCGKIISKGNKNSFEVIKNGDRIMAIPVTILAVLILFMFWITIPIMILGLFFGYKYMFNGPDLGKENVNHAMSSVADAAENLKKEFKGEKSDEENSDN</sequence>
<keyword evidence="3" id="KW-0472">Membrane</keyword>
<dbReference type="EMBL" id="JANJZL010000004">
    <property type="protein sequence ID" value="MCR2044094.1"/>
    <property type="molecule type" value="Genomic_DNA"/>
</dbReference>
<gene>
    <name evidence="5" type="ORF">NSA23_08175</name>
</gene>
<proteinExistence type="predicted"/>
<evidence type="ECO:0000313" key="5">
    <source>
        <dbReference type="EMBL" id="MCR2044094.1"/>
    </source>
</evidence>
<dbReference type="OrthoDB" id="3183239at2"/>
<keyword evidence="3" id="KW-1133">Transmembrane helix</keyword>
<evidence type="ECO:0000256" key="1">
    <source>
        <dbReference type="SAM" id="Coils"/>
    </source>
</evidence>
<dbReference type="Gene3D" id="1.10.8.10">
    <property type="entry name" value="DNA helicase RuvA subunit, C-terminal domain"/>
    <property type="match status" value="1"/>
</dbReference>
<dbReference type="Pfam" id="PF14242">
    <property type="entry name" value="DUF4342"/>
    <property type="match status" value="1"/>
</dbReference>
<dbReference type="InterPro" id="IPR009060">
    <property type="entry name" value="UBA-like_sf"/>
</dbReference>
<dbReference type="AlphaFoldDB" id="A0A9X2MI36"/>
<evidence type="ECO:0000313" key="6">
    <source>
        <dbReference type="Proteomes" id="UP001142078"/>
    </source>
</evidence>
<feature type="coiled-coil region" evidence="1">
    <location>
        <begin position="158"/>
        <end position="189"/>
    </location>
</feature>
<dbReference type="SUPFAM" id="SSF46934">
    <property type="entry name" value="UBA-like"/>
    <property type="match status" value="1"/>
</dbReference>
<dbReference type="Proteomes" id="UP001142078">
    <property type="component" value="Unassembled WGS sequence"/>
</dbReference>
<feature type="transmembrane region" description="Helical" evidence="3">
    <location>
        <begin position="121"/>
        <end position="147"/>
    </location>
</feature>
<keyword evidence="3" id="KW-0812">Transmembrane</keyword>
<name>A0A9X2MI36_9FIRM</name>
<dbReference type="RefSeq" id="WP_042682912.1">
    <property type="nucleotide sequence ID" value="NZ_CABKTM010000049.1"/>
</dbReference>
<evidence type="ECO:0000256" key="2">
    <source>
        <dbReference type="SAM" id="MobiDB-lite"/>
    </source>
</evidence>
<organism evidence="5 6">
    <name type="scientific">Anaerosalibacter massiliensis</name>
    <dbReference type="NCBI Taxonomy" id="1347392"/>
    <lineage>
        <taxon>Bacteria</taxon>
        <taxon>Bacillati</taxon>
        <taxon>Bacillota</taxon>
        <taxon>Tissierellia</taxon>
        <taxon>Tissierellales</taxon>
        <taxon>Sporanaerobacteraceae</taxon>
        <taxon>Anaerosalibacter</taxon>
    </lineage>
</organism>
<keyword evidence="6" id="KW-1185">Reference proteome</keyword>
<evidence type="ECO:0000256" key="3">
    <source>
        <dbReference type="SAM" id="Phobius"/>
    </source>
</evidence>
<dbReference type="CDD" id="cd14360">
    <property type="entry name" value="UBA_NAC_like_bac"/>
    <property type="match status" value="1"/>
</dbReference>
<reference evidence="5" key="1">
    <citation type="submission" date="2022-07" db="EMBL/GenBank/DDBJ databases">
        <title>Enhanced cultured diversity of the mouse gut microbiota enables custom-made synthetic communities.</title>
        <authorList>
            <person name="Afrizal A."/>
        </authorList>
    </citation>
    <scope>NUCLEOTIDE SEQUENCE</scope>
    <source>
        <strain evidence="5">DSM 29482</strain>
    </source>
</reference>
<dbReference type="InterPro" id="IPR025642">
    <property type="entry name" value="DUF4342"/>
</dbReference>
<evidence type="ECO:0000259" key="4">
    <source>
        <dbReference type="Pfam" id="PF14242"/>
    </source>
</evidence>